<gene>
    <name evidence="15" type="primary">CDK7</name>
    <name evidence="15" type="ORF">RUM44_005988</name>
</gene>
<dbReference type="SMART" id="SM00220">
    <property type="entry name" value="S_TKc"/>
    <property type="match status" value="1"/>
</dbReference>
<feature type="binding site" evidence="12">
    <location>
        <position position="38"/>
    </location>
    <ligand>
        <name>ATP</name>
        <dbReference type="ChEBI" id="CHEBI:30616"/>
    </ligand>
</feature>
<evidence type="ECO:0000313" key="15">
    <source>
        <dbReference type="EMBL" id="KAK6631461.1"/>
    </source>
</evidence>
<keyword evidence="8 15" id="KW-0418">Kinase</keyword>
<accession>A0ABR1AYN4</accession>
<keyword evidence="7 12" id="KW-0547">Nucleotide-binding</keyword>
<dbReference type="GO" id="GO:0016301">
    <property type="term" value="F:kinase activity"/>
    <property type="evidence" value="ECO:0007669"/>
    <property type="project" value="UniProtKB-KW"/>
</dbReference>
<dbReference type="InterPro" id="IPR037770">
    <property type="entry name" value="CDK7"/>
</dbReference>
<evidence type="ECO:0000256" key="4">
    <source>
        <dbReference type="ARBA" id="ARBA00022527"/>
    </source>
</evidence>
<keyword evidence="16" id="KW-1185">Reference proteome</keyword>
<dbReference type="Gene3D" id="1.10.510.10">
    <property type="entry name" value="Transferase(Phosphotransferase) domain 1"/>
    <property type="match status" value="1"/>
</dbReference>
<dbReference type="PROSITE" id="PS00107">
    <property type="entry name" value="PROTEIN_KINASE_ATP"/>
    <property type="match status" value="1"/>
</dbReference>
<dbReference type="InterPro" id="IPR011009">
    <property type="entry name" value="Kinase-like_dom_sf"/>
</dbReference>
<keyword evidence="9 12" id="KW-0067">ATP-binding</keyword>
<evidence type="ECO:0000256" key="1">
    <source>
        <dbReference type="ARBA" id="ARBA00006485"/>
    </source>
</evidence>
<feature type="domain" description="Protein kinase" evidence="14">
    <location>
        <begin position="8"/>
        <end position="330"/>
    </location>
</feature>
<dbReference type="InterPro" id="IPR050108">
    <property type="entry name" value="CDK"/>
</dbReference>
<dbReference type="PANTHER" id="PTHR24056">
    <property type="entry name" value="CELL DIVISION PROTEIN KINASE"/>
    <property type="match status" value="1"/>
</dbReference>
<evidence type="ECO:0000256" key="3">
    <source>
        <dbReference type="ARBA" id="ARBA00013901"/>
    </source>
</evidence>
<comment type="similarity">
    <text evidence="1">Belongs to the protein kinase superfamily. CMGC Ser/Thr protein kinase family. CDC2/CDKX subfamily.</text>
</comment>
<dbReference type="CDD" id="cd07841">
    <property type="entry name" value="STKc_CDK7"/>
    <property type="match status" value="1"/>
</dbReference>
<evidence type="ECO:0000256" key="11">
    <source>
        <dbReference type="ARBA" id="ARBA00049280"/>
    </source>
</evidence>
<organism evidence="15 16">
    <name type="scientific">Polyplax serrata</name>
    <name type="common">Common mouse louse</name>
    <dbReference type="NCBI Taxonomy" id="468196"/>
    <lineage>
        <taxon>Eukaryota</taxon>
        <taxon>Metazoa</taxon>
        <taxon>Ecdysozoa</taxon>
        <taxon>Arthropoda</taxon>
        <taxon>Hexapoda</taxon>
        <taxon>Insecta</taxon>
        <taxon>Pterygota</taxon>
        <taxon>Neoptera</taxon>
        <taxon>Paraneoptera</taxon>
        <taxon>Psocodea</taxon>
        <taxon>Troctomorpha</taxon>
        <taxon>Phthiraptera</taxon>
        <taxon>Anoplura</taxon>
        <taxon>Polyplacidae</taxon>
        <taxon>Polyplax</taxon>
    </lineage>
</organism>
<dbReference type="Proteomes" id="UP001359485">
    <property type="component" value="Unassembled WGS sequence"/>
</dbReference>
<evidence type="ECO:0000256" key="8">
    <source>
        <dbReference type="ARBA" id="ARBA00022777"/>
    </source>
</evidence>
<evidence type="ECO:0000256" key="5">
    <source>
        <dbReference type="ARBA" id="ARBA00022553"/>
    </source>
</evidence>
<dbReference type="Pfam" id="PF00069">
    <property type="entry name" value="Pkinase"/>
    <property type="match status" value="1"/>
</dbReference>
<dbReference type="PANTHER" id="PTHR24056:SF0">
    <property type="entry name" value="CYCLIN-DEPENDENT KINASE 7"/>
    <property type="match status" value="1"/>
</dbReference>
<dbReference type="Gene3D" id="3.30.200.20">
    <property type="entry name" value="Phosphorylase Kinase, domain 1"/>
    <property type="match status" value="1"/>
</dbReference>
<evidence type="ECO:0000256" key="10">
    <source>
        <dbReference type="ARBA" id="ARBA00029738"/>
    </source>
</evidence>
<evidence type="ECO:0000256" key="12">
    <source>
        <dbReference type="PROSITE-ProRule" id="PRU10141"/>
    </source>
</evidence>
<comment type="catalytic activity">
    <reaction evidence="11">
        <text>[DNA-directed RNA polymerase] + ATP = phospho-[DNA-directed RNA polymerase] + ADP + H(+)</text>
        <dbReference type="Rhea" id="RHEA:10216"/>
        <dbReference type="Rhea" id="RHEA-COMP:11321"/>
        <dbReference type="Rhea" id="RHEA-COMP:11322"/>
        <dbReference type="ChEBI" id="CHEBI:15378"/>
        <dbReference type="ChEBI" id="CHEBI:30616"/>
        <dbReference type="ChEBI" id="CHEBI:43176"/>
        <dbReference type="ChEBI" id="CHEBI:68546"/>
        <dbReference type="ChEBI" id="CHEBI:456216"/>
        <dbReference type="EC" id="2.7.11.23"/>
    </reaction>
</comment>
<dbReference type="InterPro" id="IPR008271">
    <property type="entry name" value="Ser/Thr_kinase_AS"/>
</dbReference>
<keyword evidence="5" id="KW-0597">Phosphoprotein</keyword>
<dbReference type="PROSITE" id="PS00108">
    <property type="entry name" value="PROTEIN_KINASE_ST"/>
    <property type="match status" value="1"/>
</dbReference>
<evidence type="ECO:0000259" key="14">
    <source>
        <dbReference type="PROSITE" id="PS50011"/>
    </source>
</evidence>
<dbReference type="InterPro" id="IPR017441">
    <property type="entry name" value="Protein_kinase_ATP_BS"/>
</dbReference>
<dbReference type="EC" id="2.7.11.23" evidence="2"/>
<sequence length="379" mass="43375">MGDKLKRYEKIEFLGEGQFATVYKAKDIETDAIVAVKKIKIGSRIEAKDGINRTALREIKILQELKHPNIIGLLDELGFFKLRREEDIDIEIHARNSFVILDYIFLNNLDGHLYVFGHRSNVSLVFDFMDTDLEIIVKDTNIVLTPSNIKAYILMTLQGLEYMHNNWFLHRDLKPNNLLVNSEGILKLGDFGLAKFYGSPNRIYTHQVVTRWYRSPELLFGARIYGVGVDMWAVGCILAELLLRVPFLQGESDLDQLTKIFQVLGTPTEETWPGMKGLPDFIQFKPSVGTPFRDIFTAATNDLLDLLSKLLAMCPSERCTASEALQMEYFRNKPYPTPGCQLPLPTSIRSRKQEERHTLKRKLMDNALEGMSAPKKLIF</sequence>
<evidence type="ECO:0000256" key="6">
    <source>
        <dbReference type="ARBA" id="ARBA00022679"/>
    </source>
</evidence>
<evidence type="ECO:0000256" key="7">
    <source>
        <dbReference type="ARBA" id="ARBA00022741"/>
    </source>
</evidence>
<reference evidence="15 16" key="1">
    <citation type="submission" date="2023-09" db="EMBL/GenBank/DDBJ databases">
        <title>Genomes of two closely related lineages of the louse Polyplax serrata with different host specificities.</title>
        <authorList>
            <person name="Martinu J."/>
            <person name="Tarabai H."/>
            <person name="Stefka J."/>
            <person name="Hypsa V."/>
        </authorList>
    </citation>
    <scope>NUCLEOTIDE SEQUENCE [LARGE SCALE GENOMIC DNA]</scope>
    <source>
        <strain evidence="15">98ZLc_SE</strain>
    </source>
</reference>
<dbReference type="PROSITE" id="PS50011">
    <property type="entry name" value="PROTEIN_KINASE_DOM"/>
    <property type="match status" value="1"/>
</dbReference>
<evidence type="ECO:0000256" key="13">
    <source>
        <dbReference type="RuleBase" id="RU000304"/>
    </source>
</evidence>
<keyword evidence="4 13" id="KW-0723">Serine/threonine-protein kinase</keyword>
<proteinExistence type="inferred from homology"/>
<evidence type="ECO:0000256" key="9">
    <source>
        <dbReference type="ARBA" id="ARBA00022840"/>
    </source>
</evidence>
<dbReference type="EMBL" id="JAWJWF010000006">
    <property type="protein sequence ID" value="KAK6631461.1"/>
    <property type="molecule type" value="Genomic_DNA"/>
</dbReference>
<dbReference type="SUPFAM" id="SSF56112">
    <property type="entry name" value="Protein kinase-like (PK-like)"/>
    <property type="match status" value="1"/>
</dbReference>
<evidence type="ECO:0000313" key="16">
    <source>
        <dbReference type="Proteomes" id="UP001359485"/>
    </source>
</evidence>
<evidence type="ECO:0000256" key="2">
    <source>
        <dbReference type="ARBA" id="ARBA00012409"/>
    </source>
</evidence>
<name>A0ABR1AYN4_POLSC</name>
<comment type="caution">
    <text evidence="15">The sequence shown here is derived from an EMBL/GenBank/DDBJ whole genome shotgun (WGS) entry which is preliminary data.</text>
</comment>
<keyword evidence="6" id="KW-0808">Transferase</keyword>
<dbReference type="InterPro" id="IPR000719">
    <property type="entry name" value="Prot_kinase_dom"/>
</dbReference>
<protein>
    <recommendedName>
        <fullName evidence="3">Cyclin-dependent kinase 7</fullName>
        <ecNumber evidence="2">2.7.11.23</ecNumber>
    </recommendedName>
    <alternativeName>
        <fullName evidence="10">Cell division protein kinase 7</fullName>
    </alternativeName>
</protein>